<organism evidence="1 2">
    <name type="scientific">Vaccinium darrowii</name>
    <dbReference type="NCBI Taxonomy" id="229202"/>
    <lineage>
        <taxon>Eukaryota</taxon>
        <taxon>Viridiplantae</taxon>
        <taxon>Streptophyta</taxon>
        <taxon>Embryophyta</taxon>
        <taxon>Tracheophyta</taxon>
        <taxon>Spermatophyta</taxon>
        <taxon>Magnoliopsida</taxon>
        <taxon>eudicotyledons</taxon>
        <taxon>Gunneridae</taxon>
        <taxon>Pentapetalae</taxon>
        <taxon>asterids</taxon>
        <taxon>Ericales</taxon>
        <taxon>Ericaceae</taxon>
        <taxon>Vaccinioideae</taxon>
        <taxon>Vaccinieae</taxon>
        <taxon>Vaccinium</taxon>
    </lineage>
</organism>
<evidence type="ECO:0000313" key="1">
    <source>
        <dbReference type="EMBL" id="KAH7860201.1"/>
    </source>
</evidence>
<keyword evidence="2" id="KW-1185">Reference proteome</keyword>
<accession>A0ACB7Z331</accession>
<dbReference type="EMBL" id="CM037154">
    <property type="protein sequence ID" value="KAH7860201.1"/>
    <property type="molecule type" value="Genomic_DNA"/>
</dbReference>
<gene>
    <name evidence="1" type="ORF">Vadar_010565</name>
</gene>
<protein>
    <submittedName>
        <fullName evidence="1">Uncharacterized protein</fullName>
    </submittedName>
</protein>
<reference evidence="1 2" key="1">
    <citation type="journal article" date="2021" name="Hortic Res">
        <title>High-quality reference genome and annotation aids understanding of berry development for evergreen blueberry (Vaccinium darrowii).</title>
        <authorList>
            <person name="Yu J."/>
            <person name="Hulse-Kemp A.M."/>
            <person name="Babiker E."/>
            <person name="Staton M."/>
        </authorList>
    </citation>
    <scope>NUCLEOTIDE SEQUENCE [LARGE SCALE GENOMIC DNA]</scope>
    <source>
        <strain evidence="2">cv. NJ 8807/NJ 8810</strain>
        <tissue evidence="1">Young leaf</tissue>
    </source>
</reference>
<proteinExistence type="predicted"/>
<sequence>MVLQNTAFVGFENHPMHLHGFNFHVLAQGFGNYNPVNGPKQFNLVNPQIRNTIGVPAAGWAVIRFTANNPVALANFNKGDDSIDNEDVSFPHRLLGRRLHTFCFGCRNPR</sequence>
<name>A0ACB7Z331_9ERIC</name>
<evidence type="ECO:0000313" key="2">
    <source>
        <dbReference type="Proteomes" id="UP000828048"/>
    </source>
</evidence>
<comment type="caution">
    <text evidence="1">The sequence shown here is derived from an EMBL/GenBank/DDBJ whole genome shotgun (WGS) entry which is preliminary data.</text>
</comment>
<dbReference type="Proteomes" id="UP000828048">
    <property type="component" value="Chromosome 4"/>
</dbReference>